<keyword evidence="2" id="KW-0285">Flavoprotein</keyword>
<dbReference type="SUPFAM" id="SSF51395">
    <property type="entry name" value="FMN-linked oxidoreductases"/>
    <property type="match status" value="1"/>
</dbReference>
<protein>
    <recommendedName>
        <fullName evidence="9">tRNA-dihydrouridine(16/17) synthase [NAD(P)(+)]</fullName>
        <ecNumber evidence="9">1.3.1.88</ecNumber>
    </recommendedName>
</protein>
<evidence type="ECO:0000259" key="15">
    <source>
        <dbReference type="Pfam" id="PF01207"/>
    </source>
</evidence>
<dbReference type="EMBL" id="KZ772720">
    <property type="protein sequence ID" value="PTQ38877.1"/>
    <property type="molecule type" value="Genomic_DNA"/>
</dbReference>
<feature type="compositionally biased region" description="Pro residues" evidence="14">
    <location>
        <begin position="459"/>
        <end position="473"/>
    </location>
</feature>
<dbReference type="GO" id="GO:0050660">
    <property type="term" value="F:flavin adenine dinucleotide binding"/>
    <property type="evidence" value="ECO:0007669"/>
    <property type="project" value="InterPro"/>
</dbReference>
<evidence type="ECO:0000256" key="4">
    <source>
        <dbReference type="ARBA" id="ARBA00022694"/>
    </source>
</evidence>
<dbReference type="Proteomes" id="UP000244005">
    <property type="component" value="Unassembled WGS sequence"/>
</dbReference>
<feature type="compositionally biased region" description="Low complexity" evidence="14">
    <location>
        <begin position="475"/>
        <end position="494"/>
    </location>
</feature>
<evidence type="ECO:0000256" key="8">
    <source>
        <dbReference type="ARBA" id="ARBA00038313"/>
    </source>
</evidence>
<accession>A0A2R6WYE5</accession>
<keyword evidence="6" id="KW-0560">Oxidoreductase</keyword>
<evidence type="ECO:0000256" key="9">
    <source>
        <dbReference type="ARBA" id="ARBA00038890"/>
    </source>
</evidence>
<organism evidence="16 17">
    <name type="scientific">Marchantia polymorpha</name>
    <name type="common">Common liverwort</name>
    <name type="synonym">Marchantia aquatica</name>
    <dbReference type="NCBI Taxonomy" id="3197"/>
    <lineage>
        <taxon>Eukaryota</taxon>
        <taxon>Viridiplantae</taxon>
        <taxon>Streptophyta</taxon>
        <taxon>Embryophyta</taxon>
        <taxon>Marchantiophyta</taxon>
        <taxon>Marchantiopsida</taxon>
        <taxon>Marchantiidae</taxon>
        <taxon>Marchantiales</taxon>
        <taxon>Marchantiaceae</taxon>
        <taxon>Marchantia</taxon>
    </lineage>
</organism>
<dbReference type="InterPro" id="IPR035587">
    <property type="entry name" value="DUS-like_FMN-bd"/>
</dbReference>
<keyword evidence="7" id="KW-0520">NAD</keyword>
<evidence type="ECO:0000313" key="16">
    <source>
        <dbReference type="EMBL" id="PTQ38877.1"/>
    </source>
</evidence>
<comment type="catalytic activity">
    <reaction evidence="10">
        <text>5,6-dihydrouridine(17) in tRNA + NAD(+) = uridine(17) in tRNA + NADH + H(+)</text>
        <dbReference type="Rhea" id="RHEA:53372"/>
        <dbReference type="Rhea" id="RHEA-COMP:13541"/>
        <dbReference type="Rhea" id="RHEA-COMP:13542"/>
        <dbReference type="ChEBI" id="CHEBI:15378"/>
        <dbReference type="ChEBI" id="CHEBI:57540"/>
        <dbReference type="ChEBI" id="CHEBI:57945"/>
        <dbReference type="ChEBI" id="CHEBI:65315"/>
        <dbReference type="ChEBI" id="CHEBI:74443"/>
        <dbReference type="EC" id="1.3.1.88"/>
    </reaction>
    <physiologicalReaction direction="right-to-left" evidence="10">
        <dbReference type="Rhea" id="RHEA:53374"/>
    </physiologicalReaction>
</comment>
<dbReference type="AlphaFoldDB" id="A0A2R6WYE5"/>
<reference evidence="17" key="1">
    <citation type="journal article" date="2017" name="Cell">
        <title>Insights into land plant evolution garnered from the Marchantia polymorpha genome.</title>
        <authorList>
            <person name="Bowman J.L."/>
            <person name="Kohchi T."/>
            <person name="Yamato K.T."/>
            <person name="Jenkins J."/>
            <person name="Shu S."/>
            <person name="Ishizaki K."/>
            <person name="Yamaoka S."/>
            <person name="Nishihama R."/>
            <person name="Nakamura Y."/>
            <person name="Berger F."/>
            <person name="Adam C."/>
            <person name="Aki S.S."/>
            <person name="Althoff F."/>
            <person name="Araki T."/>
            <person name="Arteaga-Vazquez M.A."/>
            <person name="Balasubrmanian S."/>
            <person name="Barry K."/>
            <person name="Bauer D."/>
            <person name="Boehm C.R."/>
            <person name="Briginshaw L."/>
            <person name="Caballero-Perez J."/>
            <person name="Catarino B."/>
            <person name="Chen F."/>
            <person name="Chiyoda S."/>
            <person name="Chovatia M."/>
            <person name="Davies K.M."/>
            <person name="Delmans M."/>
            <person name="Demura T."/>
            <person name="Dierschke T."/>
            <person name="Dolan L."/>
            <person name="Dorantes-Acosta A.E."/>
            <person name="Eklund D.M."/>
            <person name="Florent S.N."/>
            <person name="Flores-Sandoval E."/>
            <person name="Fujiyama A."/>
            <person name="Fukuzawa H."/>
            <person name="Galik B."/>
            <person name="Grimanelli D."/>
            <person name="Grimwood J."/>
            <person name="Grossniklaus U."/>
            <person name="Hamada T."/>
            <person name="Haseloff J."/>
            <person name="Hetherington A.J."/>
            <person name="Higo A."/>
            <person name="Hirakawa Y."/>
            <person name="Hundley H.N."/>
            <person name="Ikeda Y."/>
            <person name="Inoue K."/>
            <person name="Inoue S.I."/>
            <person name="Ishida S."/>
            <person name="Jia Q."/>
            <person name="Kakita M."/>
            <person name="Kanazawa T."/>
            <person name="Kawai Y."/>
            <person name="Kawashima T."/>
            <person name="Kennedy M."/>
            <person name="Kinose K."/>
            <person name="Kinoshita T."/>
            <person name="Kohara Y."/>
            <person name="Koide E."/>
            <person name="Komatsu K."/>
            <person name="Kopischke S."/>
            <person name="Kubo M."/>
            <person name="Kyozuka J."/>
            <person name="Lagercrantz U."/>
            <person name="Lin S.S."/>
            <person name="Lindquist E."/>
            <person name="Lipzen A.M."/>
            <person name="Lu C.W."/>
            <person name="De Luna E."/>
            <person name="Martienssen R.A."/>
            <person name="Minamino N."/>
            <person name="Mizutani M."/>
            <person name="Mizutani M."/>
            <person name="Mochizuki N."/>
            <person name="Monte I."/>
            <person name="Mosher R."/>
            <person name="Nagasaki H."/>
            <person name="Nakagami H."/>
            <person name="Naramoto S."/>
            <person name="Nishitani K."/>
            <person name="Ohtani M."/>
            <person name="Okamoto T."/>
            <person name="Okumura M."/>
            <person name="Phillips J."/>
            <person name="Pollak B."/>
            <person name="Reinders A."/>
            <person name="Rovekamp M."/>
            <person name="Sano R."/>
            <person name="Sawa S."/>
            <person name="Schmid M.W."/>
            <person name="Shirakawa M."/>
            <person name="Solano R."/>
            <person name="Spunde A."/>
            <person name="Suetsugu N."/>
            <person name="Sugano S."/>
            <person name="Sugiyama A."/>
            <person name="Sun R."/>
            <person name="Suzuki Y."/>
            <person name="Takenaka M."/>
            <person name="Takezawa D."/>
            <person name="Tomogane H."/>
            <person name="Tsuzuki M."/>
            <person name="Ueda T."/>
            <person name="Umeda M."/>
            <person name="Ward J.M."/>
            <person name="Watanabe Y."/>
            <person name="Yazaki K."/>
            <person name="Yokoyama R."/>
            <person name="Yoshitake Y."/>
            <person name="Yotsui I."/>
            <person name="Zachgo S."/>
            <person name="Schmutz J."/>
        </authorList>
    </citation>
    <scope>NUCLEOTIDE SEQUENCE [LARGE SCALE GENOMIC DNA]</scope>
    <source>
        <strain evidence="17">Tak-1</strain>
    </source>
</reference>
<dbReference type="Gene3D" id="3.20.20.70">
    <property type="entry name" value="Aldolase class I"/>
    <property type="match status" value="1"/>
</dbReference>
<comment type="catalytic activity">
    <reaction evidence="12">
        <text>5,6-dihydrouridine(16) in tRNA + NAD(+) = uridine(16) in tRNA + NADH + H(+)</text>
        <dbReference type="Rhea" id="RHEA:53380"/>
        <dbReference type="Rhea" id="RHEA-COMP:13543"/>
        <dbReference type="Rhea" id="RHEA-COMP:13544"/>
        <dbReference type="ChEBI" id="CHEBI:15378"/>
        <dbReference type="ChEBI" id="CHEBI:57540"/>
        <dbReference type="ChEBI" id="CHEBI:57945"/>
        <dbReference type="ChEBI" id="CHEBI:65315"/>
        <dbReference type="ChEBI" id="CHEBI:74443"/>
        <dbReference type="EC" id="1.3.1.88"/>
    </reaction>
    <physiologicalReaction direction="right-to-left" evidence="12">
        <dbReference type="Rhea" id="RHEA:53382"/>
    </physiologicalReaction>
</comment>
<evidence type="ECO:0000256" key="3">
    <source>
        <dbReference type="ARBA" id="ARBA00022643"/>
    </source>
</evidence>
<evidence type="ECO:0000256" key="13">
    <source>
        <dbReference type="ARBA" id="ARBA00049467"/>
    </source>
</evidence>
<name>A0A2R6WYE5_MARPO</name>
<dbReference type="InterPro" id="IPR013785">
    <property type="entry name" value="Aldolase_TIM"/>
</dbReference>
<dbReference type="FunFam" id="3.20.20.70:FF:000162">
    <property type="entry name" value="tRNA-dihydrouridine(16/17) synthase [NAD(P)(+)]-like"/>
    <property type="match status" value="1"/>
</dbReference>
<dbReference type="GO" id="GO:0017150">
    <property type="term" value="F:tRNA dihydrouridine synthase activity"/>
    <property type="evidence" value="ECO:0000318"/>
    <property type="project" value="GO_Central"/>
</dbReference>
<dbReference type="PANTHER" id="PTHR11082:SF5">
    <property type="entry name" value="TRNA-DIHYDROURIDINE(16_17) SYNTHASE [NAD(P)(+)]-LIKE"/>
    <property type="match status" value="1"/>
</dbReference>
<evidence type="ECO:0000256" key="14">
    <source>
        <dbReference type="SAM" id="MobiDB-lite"/>
    </source>
</evidence>
<evidence type="ECO:0000256" key="10">
    <source>
        <dbReference type="ARBA" id="ARBA00047287"/>
    </source>
</evidence>
<keyword evidence="17" id="KW-1185">Reference proteome</keyword>
<comment type="catalytic activity">
    <reaction evidence="11">
        <text>5,6-dihydrouridine(16) in tRNA + NADP(+) = uridine(16) in tRNA + NADPH + H(+)</text>
        <dbReference type="Rhea" id="RHEA:53376"/>
        <dbReference type="Rhea" id="RHEA-COMP:13543"/>
        <dbReference type="Rhea" id="RHEA-COMP:13544"/>
        <dbReference type="ChEBI" id="CHEBI:15378"/>
        <dbReference type="ChEBI" id="CHEBI:57783"/>
        <dbReference type="ChEBI" id="CHEBI:58349"/>
        <dbReference type="ChEBI" id="CHEBI:65315"/>
        <dbReference type="ChEBI" id="CHEBI:74443"/>
        <dbReference type="EC" id="1.3.1.88"/>
    </reaction>
    <physiologicalReaction direction="right-to-left" evidence="11">
        <dbReference type="Rhea" id="RHEA:53378"/>
    </physiologicalReaction>
</comment>
<evidence type="ECO:0000256" key="7">
    <source>
        <dbReference type="ARBA" id="ARBA00023027"/>
    </source>
</evidence>
<dbReference type="CDD" id="cd02801">
    <property type="entry name" value="DUS_like_FMN"/>
    <property type="match status" value="1"/>
</dbReference>
<feature type="region of interest" description="Disordered" evidence="14">
    <location>
        <begin position="459"/>
        <end position="519"/>
    </location>
</feature>
<evidence type="ECO:0000256" key="11">
    <source>
        <dbReference type="ARBA" id="ARBA00047652"/>
    </source>
</evidence>
<keyword evidence="4" id="KW-0819">tRNA processing</keyword>
<evidence type="ECO:0000256" key="12">
    <source>
        <dbReference type="ARBA" id="ARBA00048934"/>
    </source>
</evidence>
<dbReference type="Pfam" id="PF01207">
    <property type="entry name" value="Dus"/>
    <property type="match status" value="1"/>
</dbReference>
<evidence type="ECO:0000256" key="5">
    <source>
        <dbReference type="ARBA" id="ARBA00022857"/>
    </source>
</evidence>
<gene>
    <name evidence="16" type="ORF">MARPO_0048s0005</name>
</gene>
<evidence type="ECO:0000256" key="6">
    <source>
        <dbReference type="ARBA" id="ARBA00023002"/>
    </source>
</evidence>
<evidence type="ECO:0000256" key="1">
    <source>
        <dbReference type="ARBA" id="ARBA00001917"/>
    </source>
</evidence>
<comment type="similarity">
    <text evidence="8">Belongs to the Dus family. Dus1 subfamily.</text>
</comment>
<feature type="domain" description="DUS-like FMN-binding" evidence="15">
    <location>
        <begin position="150"/>
        <end position="436"/>
    </location>
</feature>
<keyword evidence="3" id="KW-0288">FMN</keyword>
<dbReference type="InterPro" id="IPR018517">
    <property type="entry name" value="tRNA_hU_synthase_CS"/>
</dbReference>
<dbReference type="PROSITE" id="PS01136">
    <property type="entry name" value="UPF0034"/>
    <property type="match status" value="1"/>
</dbReference>
<dbReference type="EC" id="1.3.1.88" evidence="9"/>
<dbReference type="Gramene" id="Mp5g10670.1">
    <property type="protein sequence ID" value="Mp5g10670.1.cds1"/>
    <property type="gene ID" value="Mp5g10670"/>
</dbReference>
<comment type="cofactor">
    <cofactor evidence="1">
        <name>FMN</name>
        <dbReference type="ChEBI" id="CHEBI:58210"/>
    </cofactor>
</comment>
<sequence length="531" mass="59363">MDSVLGHCALITVPQTSPSRAATCRPVFVSSRRARNFTQFLHSPRIPPAVAFRASFRAVSHENCFSALLDDKDLEHSSTAQGGVGTEPNFEAHCDGAVKSEICTTECIEGIASVELNGELKGVREPWDEERGVAAAWEHWRALGAPKLHLAPMVDQSELPFRMLCRRYGATGAYTPMLHARVFVDDRNYRRDEFSTCDGDRPLFVQFCANEPETLLQAALMVQSQCDYVDINLGCPQRVARRGNYGAFLMDDLPLVQSLVSNLASNLSVPVSCKIRLFPELADTLAYARMLQAAGCSLLAVHGRTRDQKCSQLVRADWDAIRAVKEAVRIPVLANGNIRWMEDVHACIAATGVDGVMSAESLLENPALFAGFRTLMHQDPTNSSVKIIDERLLCLEYFDLVEQHPVPMRMVLRHIFKLLTSYWFQHHTDLRDELHHRQYNLSLDFVRDLVHRLIARGPPPFSPHNGCRPPPAELPSDSTPRPTSSSSSSSYSPDMVEQNRLKRAVRRRPSRKIKLPDWGSDQTVELVEVGA</sequence>
<evidence type="ECO:0000313" key="17">
    <source>
        <dbReference type="Proteomes" id="UP000244005"/>
    </source>
</evidence>
<proteinExistence type="inferred from homology"/>
<keyword evidence="5" id="KW-0521">NADP</keyword>
<evidence type="ECO:0000256" key="2">
    <source>
        <dbReference type="ARBA" id="ARBA00022630"/>
    </source>
</evidence>
<dbReference type="PANTHER" id="PTHR11082">
    <property type="entry name" value="TRNA-DIHYDROURIDINE SYNTHASE"/>
    <property type="match status" value="1"/>
</dbReference>
<comment type="catalytic activity">
    <reaction evidence="13">
        <text>5,6-dihydrouridine(17) in tRNA + NADP(+) = uridine(17) in tRNA + NADPH + H(+)</text>
        <dbReference type="Rhea" id="RHEA:53368"/>
        <dbReference type="Rhea" id="RHEA-COMP:13541"/>
        <dbReference type="Rhea" id="RHEA-COMP:13542"/>
        <dbReference type="ChEBI" id="CHEBI:15378"/>
        <dbReference type="ChEBI" id="CHEBI:57783"/>
        <dbReference type="ChEBI" id="CHEBI:58349"/>
        <dbReference type="ChEBI" id="CHEBI:65315"/>
        <dbReference type="ChEBI" id="CHEBI:74443"/>
        <dbReference type="EC" id="1.3.1.88"/>
    </reaction>
    <physiologicalReaction direction="right-to-left" evidence="13">
        <dbReference type="Rhea" id="RHEA:53370"/>
    </physiologicalReaction>
</comment>
<feature type="compositionally biased region" description="Basic residues" evidence="14">
    <location>
        <begin position="501"/>
        <end position="513"/>
    </location>
</feature>
<dbReference type="OrthoDB" id="272303at2759"/>